<evidence type="ECO:0000313" key="2">
    <source>
        <dbReference type="Proteomes" id="UP000475582"/>
    </source>
</evidence>
<keyword evidence="2" id="KW-1185">Reference proteome</keyword>
<dbReference type="OrthoDB" id="6038212at2"/>
<evidence type="ECO:0000313" key="1">
    <source>
        <dbReference type="EMBL" id="MTV40529.1"/>
    </source>
</evidence>
<organism evidence="1 2">
    <name type="scientific">Duganella radicis</name>
    <dbReference type="NCBI Taxonomy" id="551988"/>
    <lineage>
        <taxon>Bacteria</taxon>
        <taxon>Pseudomonadati</taxon>
        <taxon>Pseudomonadota</taxon>
        <taxon>Betaproteobacteria</taxon>
        <taxon>Burkholderiales</taxon>
        <taxon>Oxalobacteraceae</taxon>
        <taxon>Telluria group</taxon>
        <taxon>Duganella</taxon>
    </lineage>
</organism>
<sequence>MRCRPSLFSRQRGAALLLLMALGGLGAALLLMSAFQPGSGERANEQQTYKRLAEAREALIGYAAQHGRLPRPATSALDGRERPQQCDSGASCTGFIPWVTLGIEGADSWGKMLRYSVTPAFTVIPIQAMFVGGDKIIVTRDNKGQPFYRVGREGCALFVQCPPAVIFSSGKSNPGVSVYGTALLNPSSTNLDERQNDTATNKFMSRARNTDPALPGGEFDDLVTFVPTQLLYARMRRAQVLK</sequence>
<name>A0A6L6PP59_9BURK</name>
<protein>
    <recommendedName>
        <fullName evidence="3">Type II secretion system protein</fullName>
    </recommendedName>
</protein>
<comment type="caution">
    <text evidence="1">The sequence shown here is derived from an EMBL/GenBank/DDBJ whole genome shotgun (WGS) entry which is preliminary data.</text>
</comment>
<proteinExistence type="predicted"/>
<gene>
    <name evidence="1" type="ORF">GM676_23495</name>
</gene>
<dbReference type="RefSeq" id="WP_155466468.1">
    <property type="nucleotide sequence ID" value="NZ_WNKY01000035.1"/>
</dbReference>
<dbReference type="AlphaFoldDB" id="A0A6L6PP59"/>
<dbReference type="EMBL" id="WNKY01000035">
    <property type="protein sequence ID" value="MTV40529.1"/>
    <property type="molecule type" value="Genomic_DNA"/>
</dbReference>
<dbReference type="Proteomes" id="UP000475582">
    <property type="component" value="Unassembled WGS sequence"/>
</dbReference>
<reference evidence="1 2" key="1">
    <citation type="submission" date="2019-11" db="EMBL/GenBank/DDBJ databases">
        <title>Type strains purchased from KCTC, JCM and DSMZ.</title>
        <authorList>
            <person name="Lu H."/>
        </authorList>
    </citation>
    <scope>NUCLEOTIDE SEQUENCE [LARGE SCALE GENOMIC DNA]</scope>
    <source>
        <strain evidence="1 2">KCTC 22382</strain>
    </source>
</reference>
<accession>A0A6L6PP59</accession>
<evidence type="ECO:0008006" key="3">
    <source>
        <dbReference type="Google" id="ProtNLM"/>
    </source>
</evidence>